<protein>
    <submittedName>
        <fullName evidence="2">Uncharacterized protein</fullName>
    </submittedName>
</protein>
<feature type="compositionally biased region" description="Low complexity" evidence="1">
    <location>
        <begin position="115"/>
        <end position="126"/>
    </location>
</feature>
<dbReference type="OrthoDB" id="6775903at2759"/>
<evidence type="ECO:0000256" key="1">
    <source>
        <dbReference type="SAM" id="MobiDB-lite"/>
    </source>
</evidence>
<keyword evidence="3" id="KW-1185">Reference proteome</keyword>
<organism evidence="2 3">
    <name type="scientific">Ceutorhynchus assimilis</name>
    <name type="common">cabbage seed weevil</name>
    <dbReference type="NCBI Taxonomy" id="467358"/>
    <lineage>
        <taxon>Eukaryota</taxon>
        <taxon>Metazoa</taxon>
        <taxon>Ecdysozoa</taxon>
        <taxon>Arthropoda</taxon>
        <taxon>Hexapoda</taxon>
        <taxon>Insecta</taxon>
        <taxon>Pterygota</taxon>
        <taxon>Neoptera</taxon>
        <taxon>Endopterygota</taxon>
        <taxon>Coleoptera</taxon>
        <taxon>Polyphaga</taxon>
        <taxon>Cucujiformia</taxon>
        <taxon>Curculionidae</taxon>
        <taxon>Ceutorhynchinae</taxon>
        <taxon>Ceutorhynchus</taxon>
    </lineage>
</organism>
<dbReference type="EMBL" id="OU892277">
    <property type="protein sequence ID" value="CAG9760812.1"/>
    <property type="molecule type" value="Genomic_DNA"/>
</dbReference>
<proteinExistence type="predicted"/>
<evidence type="ECO:0000313" key="2">
    <source>
        <dbReference type="EMBL" id="CAG9760812.1"/>
    </source>
</evidence>
<dbReference type="Proteomes" id="UP001152799">
    <property type="component" value="Chromosome 1"/>
</dbReference>
<feature type="compositionally biased region" description="Polar residues" evidence="1">
    <location>
        <begin position="79"/>
        <end position="94"/>
    </location>
</feature>
<evidence type="ECO:0000313" key="3">
    <source>
        <dbReference type="Proteomes" id="UP001152799"/>
    </source>
</evidence>
<dbReference type="AlphaFoldDB" id="A0A9N9MDE3"/>
<reference evidence="2" key="1">
    <citation type="submission" date="2022-01" db="EMBL/GenBank/DDBJ databases">
        <authorList>
            <person name="King R."/>
        </authorList>
    </citation>
    <scope>NUCLEOTIDE SEQUENCE</scope>
</reference>
<sequence length="197" mass="20510">MTAVHRIAVAAASGPMEVKHDLVYRADGTAHVVSEDDVLLIKAEPMVTGPGTVVIQSNGLVSVSTSAGTILAQQQQQINNGNLSNGPFSGLGNNSGSPASSKPRRPAAPDNDWLSSPSPSGGAPSLTPSPGPPSHAFTVISNGYSSPLSSGSYDPYSPNGKIGIPFPFEFDIWNLMMTVTRCLFDYDYLGNGFKCGI</sequence>
<accession>A0A9N9MDE3</accession>
<feature type="region of interest" description="Disordered" evidence="1">
    <location>
        <begin position="79"/>
        <end position="138"/>
    </location>
</feature>
<gene>
    <name evidence="2" type="ORF">CEUTPL_LOCUS1533</name>
</gene>
<name>A0A9N9MDE3_9CUCU</name>